<dbReference type="AlphaFoldDB" id="A0A5B2VGL3"/>
<evidence type="ECO:0000313" key="1">
    <source>
        <dbReference type="EMBL" id="KAA2237696.1"/>
    </source>
</evidence>
<name>A0A5B2VGL3_9HYPH</name>
<proteinExistence type="predicted"/>
<dbReference type="OrthoDB" id="8003692at2"/>
<protein>
    <submittedName>
        <fullName evidence="1">Uncharacterized protein</fullName>
    </submittedName>
</protein>
<dbReference type="Proteomes" id="UP000323142">
    <property type="component" value="Unassembled WGS sequence"/>
</dbReference>
<sequence>MDQRASAPLTWTPELVCTRMVEAFREHPLGLDERARAAEVLTWPALHLLALPDERDALLWWAKWKARGLSIREQCKARGWSRVTFMRRKNRACEVIAGELNGSGSRHARP</sequence>
<evidence type="ECO:0000313" key="2">
    <source>
        <dbReference type="Proteomes" id="UP000323142"/>
    </source>
</evidence>
<keyword evidence="2" id="KW-1185">Reference proteome</keyword>
<gene>
    <name evidence="1" type="ORF">F0L46_08430</name>
</gene>
<reference evidence="1 2" key="2">
    <citation type="submission" date="2019-09" db="EMBL/GenBank/DDBJ databases">
        <authorList>
            <person name="Jin C."/>
        </authorList>
    </citation>
    <scope>NUCLEOTIDE SEQUENCE [LARGE SCALE GENOMIC DNA]</scope>
    <source>
        <strain evidence="1 2">BN140002</strain>
    </source>
</reference>
<dbReference type="RefSeq" id="WP_149816647.1">
    <property type="nucleotide sequence ID" value="NZ_VUOA01000018.1"/>
</dbReference>
<accession>A0A5B2VGL3</accession>
<reference evidence="1 2" key="1">
    <citation type="submission" date="2019-09" db="EMBL/GenBank/DDBJ databases">
        <title>Salinarimonas rosea gen. nov., sp. nov., a new member of the a-2 subgroup of the Proteobacteria.</title>
        <authorList>
            <person name="Liu J."/>
        </authorList>
    </citation>
    <scope>NUCLEOTIDE SEQUENCE [LARGE SCALE GENOMIC DNA]</scope>
    <source>
        <strain evidence="1 2">BN140002</strain>
    </source>
</reference>
<organism evidence="1 2">
    <name type="scientific">Salinarimonas soli</name>
    <dbReference type="NCBI Taxonomy" id="1638099"/>
    <lineage>
        <taxon>Bacteria</taxon>
        <taxon>Pseudomonadati</taxon>
        <taxon>Pseudomonadota</taxon>
        <taxon>Alphaproteobacteria</taxon>
        <taxon>Hyphomicrobiales</taxon>
        <taxon>Salinarimonadaceae</taxon>
        <taxon>Salinarimonas</taxon>
    </lineage>
</organism>
<dbReference type="EMBL" id="VUOA01000018">
    <property type="protein sequence ID" value="KAA2237696.1"/>
    <property type="molecule type" value="Genomic_DNA"/>
</dbReference>
<comment type="caution">
    <text evidence="1">The sequence shown here is derived from an EMBL/GenBank/DDBJ whole genome shotgun (WGS) entry which is preliminary data.</text>
</comment>